<organism evidence="1 2">
    <name type="scientific">Dreissena polymorpha</name>
    <name type="common">Zebra mussel</name>
    <name type="synonym">Mytilus polymorpha</name>
    <dbReference type="NCBI Taxonomy" id="45954"/>
    <lineage>
        <taxon>Eukaryota</taxon>
        <taxon>Metazoa</taxon>
        <taxon>Spiralia</taxon>
        <taxon>Lophotrochozoa</taxon>
        <taxon>Mollusca</taxon>
        <taxon>Bivalvia</taxon>
        <taxon>Autobranchia</taxon>
        <taxon>Heteroconchia</taxon>
        <taxon>Euheterodonta</taxon>
        <taxon>Imparidentia</taxon>
        <taxon>Neoheterodontei</taxon>
        <taxon>Myida</taxon>
        <taxon>Dreissenoidea</taxon>
        <taxon>Dreissenidae</taxon>
        <taxon>Dreissena</taxon>
    </lineage>
</organism>
<dbReference type="PANTHER" id="PTHR46601:SF1">
    <property type="entry name" value="ADF-H DOMAIN-CONTAINING PROTEIN"/>
    <property type="match status" value="1"/>
</dbReference>
<keyword evidence="2" id="KW-1185">Reference proteome</keyword>
<reference evidence="1" key="1">
    <citation type="journal article" date="2019" name="bioRxiv">
        <title>The Genome of the Zebra Mussel, Dreissena polymorpha: A Resource for Invasive Species Research.</title>
        <authorList>
            <person name="McCartney M.A."/>
            <person name="Auch B."/>
            <person name="Kono T."/>
            <person name="Mallez S."/>
            <person name="Zhang Y."/>
            <person name="Obille A."/>
            <person name="Becker A."/>
            <person name="Abrahante J.E."/>
            <person name="Garbe J."/>
            <person name="Badalamenti J.P."/>
            <person name="Herman A."/>
            <person name="Mangelson H."/>
            <person name="Liachko I."/>
            <person name="Sullivan S."/>
            <person name="Sone E.D."/>
            <person name="Koren S."/>
            <person name="Silverstein K.A.T."/>
            <person name="Beckman K.B."/>
            <person name="Gohl D.M."/>
        </authorList>
    </citation>
    <scope>NUCLEOTIDE SEQUENCE</scope>
    <source>
        <strain evidence="1">Duluth1</strain>
        <tissue evidence="1">Whole animal</tissue>
    </source>
</reference>
<evidence type="ECO:0000313" key="1">
    <source>
        <dbReference type="EMBL" id="KAH3790127.1"/>
    </source>
</evidence>
<evidence type="ECO:0000313" key="2">
    <source>
        <dbReference type="Proteomes" id="UP000828390"/>
    </source>
</evidence>
<dbReference type="PANTHER" id="PTHR46601">
    <property type="entry name" value="ULP_PROTEASE DOMAIN-CONTAINING PROTEIN"/>
    <property type="match status" value="1"/>
</dbReference>
<gene>
    <name evidence="1" type="ORF">DPMN_168322</name>
</gene>
<protein>
    <submittedName>
        <fullName evidence="1">Uncharacterized protein</fullName>
    </submittedName>
</protein>
<sequence length="191" mass="22264">MCNESLCEEDTGGYHKLTCLKRDPAACGEQLIEFMPEETGESKSVCGVKWEKFEYCHIKGKGGNHLRKLHLVKKETSHSEMTKHLKQLLQAFPLHQHTAKWQHEQFRVITDNLTKEACVCIHDLSENYTCSEKHELQTTYFQRTKVTIHVSVIHRHSIVEHDRVESTEENPVIRQDYLFVVSPQSPPLFFF</sequence>
<accession>A0A9D4F683</accession>
<reference evidence="1" key="2">
    <citation type="submission" date="2020-11" db="EMBL/GenBank/DDBJ databases">
        <authorList>
            <person name="McCartney M.A."/>
            <person name="Auch B."/>
            <person name="Kono T."/>
            <person name="Mallez S."/>
            <person name="Becker A."/>
            <person name="Gohl D.M."/>
            <person name="Silverstein K.A.T."/>
            <person name="Koren S."/>
            <person name="Bechman K.B."/>
            <person name="Herman A."/>
            <person name="Abrahante J.E."/>
            <person name="Garbe J."/>
        </authorList>
    </citation>
    <scope>NUCLEOTIDE SEQUENCE</scope>
    <source>
        <strain evidence="1">Duluth1</strain>
        <tissue evidence="1">Whole animal</tissue>
    </source>
</reference>
<proteinExistence type="predicted"/>
<dbReference type="Proteomes" id="UP000828390">
    <property type="component" value="Unassembled WGS sequence"/>
</dbReference>
<name>A0A9D4F683_DREPO</name>
<comment type="caution">
    <text evidence="1">The sequence shown here is derived from an EMBL/GenBank/DDBJ whole genome shotgun (WGS) entry which is preliminary data.</text>
</comment>
<dbReference type="AlphaFoldDB" id="A0A9D4F683"/>
<dbReference type="EMBL" id="JAIWYP010000008">
    <property type="protein sequence ID" value="KAH3790127.1"/>
    <property type="molecule type" value="Genomic_DNA"/>
</dbReference>